<name>A0AAN8TR64_SOLBU</name>
<proteinExistence type="predicted"/>
<gene>
    <name evidence="1" type="ORF">RDI58_011476</name>
</gene>
<reference evidence="1 2" key="1">
    <citation type="submission" date="2024-02" db="EMBL/GenBank/DDBJ databases">
        <title>de novo genome assembly of Solanum bulbocastanum strain 11H21.</title>
        <authorList>
            <person name="Hosaka A.J."/>
        </authorList>
    </citation>
    <scope>NUCLEOTIDE SEQUENCE [LARGE SCALE GENOMIC DNA]</scope>
    <source>
        <tissue evidence="1">Young leaves</tissue>
    </source>
</reference>
<sequence>METTFVDLSDAHLS</sequence>
<evidence type="ECO:0000313" key="2">
    <source>
        <dbReference type="Proteomes" id="UP001371456"/>
    </source>
</evidence>
<evidence type="ECO:0000313" key="1">
    <source>
        <dbReference type="EMBL" id="KAK6792395.1"/>
    </source>
</evidence>
<dbReference type="EMBL" id="JBANQN010000004">
    <property type="protein sequence ID" value="KAK6792395.1"/>
    <property type="molecule type" value="Genomic_DNA"/>
</dbReference>
<dbReference type="Proteomes" id="UP001371456">
    <property type="component" value="Unassembled WGS sequence"/>
</dbReference>
<keyword evidence="2" id="KW-1185">Reference proteome</keyword>
<organism evidence="1 2">
    <name type="scientific">Solanum bulbocastanum</name>
    <name type="common">Wild potato</name>
    <dbReference type="NCBI Taxonomy" id="147425"/>
    <lineage>
        <taxon>Eukaryota</taxon>
        <taxon>Viridiplantae</taxon>
        <taxon>Streptophyta</taxon>
        <taxon>Embryophyta</taxon>
        <taxon>Tracheophyta</taxon>
        <taxon>Spermatophyta</taxon>
        <taxon>Magnoliopsida</taxon>
        <taxon>eudicotyledons</taxon>
        <taxon>Gunneridae</taxon>
        <taxon>Pentapetalae</taxon>
        <taxon>asterids</taxon>
        <taxon>lamiids</taxon>
        <taxon>Solanales</taxon>
        <taxon>Solanaceae</taxon>
        <taxon>Solanoideae</taxon>
        <taxon>Solaneae</taxon>
        <taxon>Solanum</taxon>
    </lineage>
</organism>
<protein>
    <submittedName>
        <fullName evidence="1">Uncharacterized protein</fullName>
    </submittedName>
</protein>
<comment type="caution">
    <text evidence="1">The sequence shown here is derived from an EMBL/GenBank/DDBJ whole genome shotgun (WGS) entry which is preliminary data.</text>
</comment>
<accession>A0AAN8TR64</accession>